<evidence type="ECO:0000313" key="2">
    <source>
        <dbReference type="EMBL" id="USQ95725.1"/>
    </source>
</evidence>
<protein>
    <submittedName>
        <fullName evidence="2">DUF805 domain-containing protein</fullName>
    </submittedName>
</protein>
<feature type="transmembrane region" description="Helical" evidence="1">
    <location>
        <begin position="21"/>
        <end position="41"/>
    </location>
</feature>
<evidence type="ECO:0000313" key="3">
    <source>
        <dbReference type="Proteomes" id="UP001057520"/>
    </source>
</evidence>
<keyword evidence="1" id="KW-0472">Membrane</keyword>
<sequence length="167" mass="18280">MQFLKRGLGRLTDFSGRDPRRLFWPYAGVLFLLLFVVMGGVNSTFMARAMTSMQTNAPPNFSLMVGAMGVEMLVFVGLLAAAVARRLHDTGRTAYWGLAPLPFLAFGIIGFSIVVRSFDKPFSGLGTLFVAIFFNNVLYLAALVTLIVLLARPTRPEANRYGEPPAA</sequence>
<dbReference type="InterPro" id="IPR008523">
    <property type="entry name" value="DUF805"/>
</dbReference>
<dbReference type="Proteomes" id="UP001057520">
    <property type="component" value="Chromosome"/>
</dbReference>
<feature type="transmembrane region" description="Helical" evidence="1">
    <location>
        <begin position="127"/>
        <end position="151"/>
    </location>
</feature>
<keyword evidence="1" id="KW-1133">Transmembrane helix</keyword>
<keyword evidence="1" id="KW-0812">Transmembrane</keyword>
<keyword evidence="3" id="KW-1185">Reference proteome</keyword>
<dbReference type="EMBL" id="CP096040">
    <property type="protein sequence ID" value="USQ95725.1"/>
    <property type="molecule type" value="Genomic_DNA"/>
</dbReference>
<feature type="transmembrane region" description="Helical" evidence="1">
    <location>
        <begin position="95"/>
        <end position="115"/>
    </location>
</feature>
<reference evidence="2 3" key="1">
    <citation type="submission" date="2022-04" db="EMBL/GenBank/DDBJ databases">
        <title>Genome sequence of soybean root-associated Caulobacter segnis RL271.</title>
        <authorList>
            <person name="Longley R."/>
            <person name="Bonito G."/>
            <person name="Trigodet F."/>
            <person name="Crosson S."/>
            <person name="Fiebig A."/>
        </authorList>
    </citation>
    <scope>NUCLEOTIDE SEQUENCE [LARGE SCALE GENOMIC DNA]</scope>
    <source>
        <strain evidence="2 3">RL271</strain>
    </source>
</reference>
<name>A0ABY4ZT92_9CAUL</name>
<accession>A0ABY4ZT92</accession>
<gene>
    <name evidence="2" type="ORF">MZV50_24840</name>
</gene>
<dbReference type="Pfam" id="PF05656">
    <property type="entry name" value="DUF805"/>
    <property type="match status" value="1"/>
</dbReference>
<feature type="transmembrane region" description="Helical" evidence="1">
    <location>
        <begin position="61"/>
        <end position="83"/>
    </location>
</feature>
<organism evidence="2 3">
    <name type="scientific">Caulobacter segnis</name>
    <dbReference type="NCBI Taxonomy" id="88688"/>
    <lineage>
        <taxon>Bacteria</taxon>
        <taxon>Pseudomonadati</taxon>
        <taxon>Pseudomonadota</taxon>
        <taxon>Alphaproteobacteria</taxon>
        <taxon>Caulobacterales</taxon>
        <taxon>Caulobacteraceae</taxon>
        <taxon>Caulobacter</taxon>
    </lineage>
</organism>
<proteinExistence type="predicted"/>
<evidence type="ECO:0000256" key="1">
    <source>
        <dbReference type="SAM" id="Phobius"/>
    </source>
</evidence>